<name>A0A0J6YHG1_COCIT</name>
<protein>
    <submittedName>
        <fullName evidence="2">Uncharacterized protein</fullName>
    </submittedName>
</protein>
<dbReference type="EMBL" id="DS028096">
    <property type="protein sequence ID" value="KMP06338.1"/>
    <property type="molecule type" value="Genomic_DNA"/>
</dbReference>
<evidence type="ECO:0000256" key="1">
    <source>
        <dbReference type="SAM" id="MobiDB-lite"/>
    </source>
</evidence>
<reference evidence="3" key="1">
    <citation type="journal article" date="2010" name="Genome Res.">
        <title>Population genomic sequencing of Coccidioides fungi reveals recent hybridization and transposon control.</title>
        <authorList>
            <person name="Neafsey D.E."/>
            <person name="Barker B.M."/>
            <person name="Sharpton T.J."/>
            <person name="Stajich J.E."/>
            <person name="Park D.J."/>
            <person name="Whiston E."/>
            <person name="Hung C.-Y."/>
            <person name="McMahan C."/>
            <person name="White J."/>
            <person name="Sykes S."/>
            <person name="Heiman D."/>
            <person name="Young S."/>
            <person name="Zeng Q."/>
            <person name="Abouelleil A."/>
            <person name="Aftuck L."/>
            <person name="Bessette D."/>
            <person name="Brown A."/>
            <person name="FitzGerald M."/>
            <person name="Lui A."/>
            <person name="Macdonald J.P."/>
            <person name="Priest M."/>
            <person name="Orbach M.J."/>
            <person name="Galgiani J.N."/>
            <person name="Kirkland T.N."/>
            <person name="Cole G.T."/>
            <person name="Birren B.W."/>
            <person name="Henn M.R."/>
            <person name="Taylor J.W."/>
            <person name="Rounsley S.D."/>
        </authorList>
    </citation>
    <scope>NUCLEOTIDE SEQUENCE [LARGE SCALE GENOMIC DNA]</scope>
    <source>
        <strain evidence="3">RMSCC 2394</strain>
    </source>
</reference>
<feature type="region of interest" description="Disordered" evidence="1">
    <location>
        <begin position="129"/>
        <end position="150"/>
    </location>
</feature>
<evidence type="ECO:0000313" key="3">
    <source>
        <dbReference type="Proteomes" id="UP000054565"/>
    </source>
</evidence>
<evidence type="ECO:0000313" key="2">
    <source>
        <dbReference type="EMBL" id="KMP06338.1"/>
    </source>
</evidence>
<accession>A0A0J6YHG1</accession>
<organism evidence="2 3">
    <name type="scientific">Coccidioides immitis RMSCC 2394</name>
    <dbReference type="NCBI Taxonomy" id="404692"/>
    <lineage>
        <taxon>Eukaryota</taxon>
        <taxon>Fungi</taxon>
        <taxon>Dikarya</taxon>
        <taxon>Ascomycota</taxon>
        <taxon>Pezizomycotina</taxon>
        <taxon>Eurotiomycetes</taxon>
        <taxon>Eurotiomycetidae</taxon>
        <taxon>Onygenales</taxon>
        <taxon>Onygenaceae</taxon>
        <taxon>Coccidioides</taxon>
    </lineage>
</organism>
<dbReference type="AlphaFoldDB" id="A0A0J6YHG1"/>
<feature type="compositionally biased region" description="Polar residues" evidence="1">
    <location>
        <begin position="135"/>
        <end position="150"/>
    </location>
</feature>
<dbReference type="Proteomes" id="UP000054565">
    <property type="component" value="Unassembled WGS sequence"/>
</dbReference>
<gene>
    <name evidence="2" type="ORF">CIRG_06019</name>
</gene>
<sequence>MQRSVIRRNCSPNNDAEMSGLEGIDSGRCPLIRLQNGTFREARPFVTPHLGNQQQNSIENQITIDASIFSGLGLSRQYVAPSSGLSRPISDSPNLAEGVISRKAFSAALQQGRRAPSTQKELFTYTLKVRDQGSENDQGSRLTNETMEAS</sequence>
<proteinExistence type="predicted"/>